<evidence type="ECO:0000313" key="4">
    <source>
        <dbReference type="Proteomes" id="UP001268542"/>
    </source>
</evidence>
<comment type="caution">
    <text evidence="3">The sequence shown here is derived from an EMBL/GenBank/DDBJ whole genome shotgun (WGS) entry which is preliminary data.</text>
</comment>
<dbReference type="PROSITE" id="PS51257">
    <property type="entry name" value="PROKAR_LIPOPROTEIN"/>
    <property type="match status" value="1"/>
</dbReference>
<reference evidence="3 4" key="1">
    <citation type="submission" date="2023-08" db="EMBL/GenBank/DDBJ databases">
        <title>Nocardioides seae sp. nov., a bacterium isolated from a soil.</title>
        <authorList>
            <person name="Wang X."/>
        </authorList>
    </citation>
    <scope>NUCLEOTIDE SEQUENCE [LARGE SCALE GENOMIC DNA]</scope>
    <source>
        <strain evidence="3 4">YZH12</strain>
    </source>
</reference>
<feature type="signal peptide" evidence="2">
    <location>
        <begin position="1"/>
        <end position="23"/>
    </location>
</feature>
<gene>
    <name evidence="3" type="ORF">RDV89_07080</name>
</gene>
<dbReference type="InterPro" id="IPR024520">
    <property type="entry name" value="DUF3558"/>
</dbReference>
<keyword evidence="4" id="KW-1185">Reference proteome</keyword>
<dbReference type="RefSeq" id="WP_315732258.1">
    <property type="nucleotide sequence ID" value="NZ_JAVYII010000003.1"/>
</dbReference>
<feature type="chain" id="PRO_5045529078" evidence="2">
    <location>
        <begin position="24"/>
        <end position="191"/>
    </location>
</feature>
<accession>A0ABU3PUB5</accession>
<proteinExistence type="predicted"/>
<dbReference type="Proteomes" id="UP001268542">
    <property type="component" value="Unassembled WGS sequence"/>
</dbReference>
<evidence type="ECO:0000256" key="2">
    <source>
        <dbReference type="SAM" id="SignalP"/>
    </source>
</evidence>
<feature type="region of interest" description="Disordered" evidence="1">
    <location>
        <begin position="28"/>
        <end position="53"/>
    </location>
</feature>
<protein>
    <submittedName>
        <fullName evidence="3">DUF3558 family protein</fullName>
    </submittedName>
</protein>
<dbReference type="EMBL" id="JAVYII010000003">
    <property type="protein sequence ID" value="MDT9592824.1"/>
    <property type="molecule type" value="Genomic_DNA"/>
</dbReference>
<name>A0ABU3PUB5_9ACTN</name>
<dbReference type="Pfam" id="PF12079">
    <property type="entry name" value="DUF3558"/>
    <property type="match status" value="1"/>
</dbReference>
<evidence type="ECO:0000313" key="3">
    <source>
        <dbReference type="EMBL" id="MDT9592824.1"/>
    </source>
</evidence>
<evidence type="ECO:0000256" key="1">
    <source>
        <dbReference type="SAM" id="MobiDB-lite"/>
    </source>
</evidence>
<sequence length="191" mass="19157">MTDVRSRAAAAVGLALAAGVALTGCSDDGADDASGPRSTSTASSFPTVDGQEVPDPCEAIDVAELSDLVGVPDLQAESAGASVYRGCSYTDPATDIVVLSTTTYVSNADFEQVWQEAVGSITADTTDLAVAGADAARLITAADEETLALSAVAAAGGTVDIANLLVQAPYDTDQQVAALTRLLEAMVAQAT</sequence>
<organism evidence="3 4">
    <name type="scientific">Nocardioides imazamoxiresistens</name>
    <dbReference type="NCBI Taxonomy" id="3231893"/>
    <lineage>
        <taxon>Bacteria</taxon>
        <taxon>Bacillati</taxon>
        <taxon>Actinomycetota</taxon>
        <taxon>Actinomycetes</taxon>
        <taxon>Propionibacteriales</taxon>
        <taxon>Nocardioidaceae</taxon>
        <taxon>Nocardioides</taxon>
    </lineage>
</organism>
<keyword evidence="2" id="KW-0732">Signal</keyword>
<feature type="compositionally biased region" description="Polar residues" evidence="1">
    <location>
        <begin position="36"/>
        <end position="46"/>
    </location>
</feature>